<dbReference type="PATRIC" id="fig|1279460.3.peg.550"/>
<evidence type="ECO:0000313" key="2">
    <source>
        <dbReference type="Proteomes" id="UP000056502"/>
    </source>
</evidence>
<dbReference type="AlphaFoldDB" id="A0A0M4MRB9"/>
<gene>
    <name evidence="1" type="ORF">G436_0547</name>
</gene>
<organism evidence="1">
    <name type="scientific">Leptospira interrogans serovar Hardjo str. Norma</name>
    <dbReference type="NCBI Taxonomy" id="1279460"/>
    <lineage>
        <taxon>Bacteria</taxon>
        <taxon>Pseudomonadati</taxon>
        <taxon>Spirochaetota</taxon>
        <taxon>Spirochaetia</taxon>
        <taxon>Leptospirales</taxon>
        <taxon>Leptospiraceae</taxon>
        <taxon>Leptospira</taxon>
    </lineage>
</organism>
<name>A0A0M4MRB9_LEPIR</name>
<evidence type="ECO:0000313" key="1">
    <source>
        <dbReference type="EMBL" id="ALE37770.1"/>
    </source>
</evidence>
<dbReference type="EMBL" id="CP012603">
    <property type="protein sequence ID" value="ALE37770.1"/>
    <property type="molecule type" value="Genomic_DNA"/>
</dbReference>
<sequence length="166" mass="19277">MEDEIETQNNYALCTNSECLTTFSYTSKPPIYCNSCSALTISGCFYCGELFSYAPKPVCSSCSVNFKESIEEILVLFIARHTKRLSSDERFPELPEQQRKLLLERDREYIPFLQYRIDDTFELDELERILKQNGESVYAEKIVKLLQNFGVVLAKMSKKFHKPNLN</sequence>
<dbReference type="Proteomes" id="UP000056502">
    <property type="component" value="Chromosome I"/>
</dbReference>
<dbReference type="RefSeq" id="WP_002189420.1">
    <property type="nucleotide sequence ID" value="NZ_CP012603.1"/>
</dbReference>
<reference evidence="1 2" key="1">
    <citation type="journal article" date="2015" name="Genome Announc.">
        <title>Whole-Genome Sequence of Leptospira interrogans Serovar Hardjo Subtype Hardjoprajitno Strain Norma, Isolated from Cattle in a Leptospirosis Outbreak in Brazil.</title>
        <authorList>
            <person name="Cosate M.R."/>
            <person name="Soares S.C."/>
            <person name="Mendes T.A."/>
            <person name="Raittz R.T."/>
            <person name="Moreira E.C."/>
            <person name="Leite R."/>
            <person name="Fernandes G.R."/>
            <person name="Haddad J.P."/>
            <person name="Ortega J.M."/>
        </authorList>
    </citation>
    <scope>NUCLEOTIDE SEQUENCE [LARGE SCALE GENOMIC DNA]</scope>
    <source>
        <strain evidence="1 2">Norma</strain>
    </source>
</reference>
<protein>
    <submittedName>
        <fullName evidence="1">Uncharacterized protein</fullName>
    </submittedName>
</protein>
<accession>A0A0M4MRB9</accession>
<proteinExistence type="predicted"/>